<dbReference type="PANTHER" id="PTHR30238">
    <property type="entry name" value="MEMBRANE BOUND PREDICTED REDOX MODULATOR"/>
    <property type="match status" value="1"/>
</dbReference>
<gene>
    <name evidence="8" type="ORF">ERJ67_06120</name>
</gene>
<evidence type="ECO:0000256" key="7">
    <source>
        <dbReference type="SAM" id="Phobius"/>
    </source>
</evidence>
<dbReference type="PANTHER" id="PTHR30238:SF4">
    <property type="entry name" value="SLL1022 PROTEIN"/>
    <property type="match status" value="1"/>
</dbReference>
<dbReference type="Pfam" id="PF03741">
    <property type="entry name" value="TerC"/>
    <property type="match status" value="1"/>
</dbReference>
<evidence type="ECO:0000256" key="1">
    <source>
        <dbReference type="ARBA" id="ARBA00004141"/>
    </source>
</evidence>
<protein>
    <recommendedName>
        <fullName evidence="10">DUF475 domain-containing protein</fullName>
    </recommendedName>
</protein>
<evidence type="ECO:0000256" key="5">
    <source>
        <dbReference type="ARBA" id="ARBA00023136"/>
    </source>
</evidence>
<feature type="transmembrane region" description="Helical" evidence="7">
    <location>
        <begin position="15"/>
        <end position="41"/>
    </location>
</feature>
<dbReference type="NCBIfam" id="TIGR03716">
    <property type="entry name" value="R_switched_YkoY"/>
    <property type="match status" value="1"/>
</dbReference>
<evidence type="ECO:0000256" key="6">
    <source>
        <dbReference type="SAM" id="MobiDB-lite"/>
    </source>
</evidence>
<dbReference type="AlphaFoldDB" id="A0A524RN55"/>
<dbReference type="GO" id="GO:0016020">
    <property type="term" value="C:membrane"/>
    <property type="evidence" value="ECO:0007669"/>
    <property type="project" value="UniProtKB-SubCell"/>
</dbReference>
<dbReference type="EMBL" id="SRMO01000065">
    <property type="protein sequence ID" value="TGG92232.1"/>
    <property type="molecule type" value="Genomic_DNA"/>
</dbReference>
<organism evidence="8 9">
    <name type="scientific">Aphanocapsa feldmannii 277cV</name>
    <dbReference type="NCBI Taxonomy" id="2507553"/>
    <lineage>
        <taxon>Bacteria</taxon>
        <taxon>Bacillati</taxon>
        <taxon>Cyanobacteriota</taxon>
        <taxon>Cyanophyceae</taxon>
        <taxon>Oscillatoriophycideae</taxon>
        <taxon>Chroococcales</taxon>
        <taxon>Microcystaceae</taxon>
        <taxon>Aphanocapsa</taxon>
    </lineage>
</organism>
<keyword evidence="5 7" id="KW-0472">Membrane</keyword>
<evidence type="ECO:0000313" key="8">
    <source>
        <dbReference type="EMBL" id="TGG92232.1"/>
    </source>
</evidence>
<feature type="transmembrane region" description="Helical" evidence="7">
    <location>
        <begin position="53"/>
        <end position="79"/>
    </location>
</feature>
<comment type="similarity">
    <text evidence="2">Belongs to the TerC family.</text>
</comment>
<keyword evidence="3 7" id="KW-0812">Transmembrane</keyword>
<feature type="transmembrane region" description="Helical" evidence="7">
    <location>
        <begin position="179"/>
        <end position="197"/>
    </location>
</feature>
<name>A0A524RN55_9CHRO</name>
<proteinExistence type="inferred from homology"/>
<feature type="transmembrane region" description="Helical" evidence="7">
    <location>
        <begin position="85"/>
        <end position="104"/>
    </location>
</feature>
<comment type="subcellular location">
    <subcellularLocation>
        <location evidence="1">Membrane</location>
        <topology evidence="1">Multi-pass membrane protein</topology>
    </subcellularLocation>
</comment>
<evidence type="ECO:0008006" key="10">
    <source>
        <dbReference type="Google" id="ProtNLM"/>
    </source>
</evidence>
<comment type="caution">
    <text evidence="8">The sequence shown here is derived from an EMBL/GenBank/DDBJ whole genome shotgun (WGS) entry which is preliminary data.</text>
</comment>
<dbReference type="InterPro" id="IPR005496">
    <property type="entry name" value="Integral_membrane_TerC"/>
</dbReference>
<sequence length="251" mass="26366">MPWSWFLEADRLAEVITLLPVLLALELVLSADNAVALAAIARRLPDSTAQRRALNFGLGLALVLRVLLILCASVVIRFWPLQLAGAAYLLWLAIGHFLSASPAVQAQGDGAAQLTMAATVATIAATDMAFSLDSVAAAVAVSNNLPLVISAALLGLLALRLLAEVFMGWLSRYANLESAGYLAVGLVGVRLLLRLMVPQLVPPEWALLAAVGAIFFWGFSQPARMQEQPPAGDGPIPTLPALGVRSGADEG</sequence>
<dbReference type="InterPro" id="IPR022493">
    <property type="entry name" value="CHP03716_TM_YkoY"/>
</dbReference>
<feature type="transmembrane region" description="Helical" evidence="7">
    <location>
        <begin position="147"/>
        <end position="167"/>
    </location>
</feature>
<feature type="region of interest" description="Disordered" evidence="6">
    <location>
        <begin position="226"/>
        <end position="251"/>
    </location>
</feature>
<feature type="transmembrane region" description="Helical" evidence="7">
    <location>
        <begin position="116"/>
        <end position="141"/>
    </location>
</feature>
<reference evidence="8 9" key="1">
    <citation type="journal article" date="2019" name="mSystems">
        <title>Life at home and on the roam: Genomic adaptions reflect the dual lifestyle of an intracellular, facultative symbiont.</title>
        <authorList>
            <person name="Burgsdorf I."/>
        </authorList>
    </citation>
    <scope>NUCLEOTIDE SEQUENCE [LARGE SCALE GENOMIC DNA]</scope>
    <source>
        <strain evidence="8">277cV</strain>
    </source>
</reference>
<accession>A0A524RN55</accession>
<evidence type="ECO:0000256" key="2">
    <source>
        <dbReference type="ARBA" id="ARBA00007511"/>
    </source>
</evidence>
<evidence type="ECO:0000313" key="9">
    <source>
        <dbReference type="Proteomes" id="UP000317990"/>
    </source>
</evidence>
<keyword evidence="4 7" id="KW-1133">Transmembrane helix</keyword>
<dbReference type="Proteomes" id="UP000317990">
    <property type="component" value="Unassembled WGS sequence"/>
</dbReference>
<evidence type="ECO:0000256" key="3">
    <source>
        <dbReference type="ARBA" id="ARBA00022692"/>
    </source>
</evidence>
<evidence type="ECO:0000256" key="4">
    <source>
        <dbReference type="ARBA" id="ARBA00022989"/>
    </source>
</evidence>
<feature type="transmembrane region" description="Helical" evidence="7">
    <location>
        <begin position="203"/>
        <end position="220"/>
    </location>
</feature>